<proteinExistence type="predicted"/>
<keyword evidence="2" id="KW-1185">Reference proteome</keyword>
<dbReference type="InterPro" id="IPR003735">
    <property type="entry name" value="Metal_Tscrpt_repr"/>
</dbReference>
<evidence type="ECO:0000313" key="1">
    <source>
        <dbReference type="EMBL" id="MFL0251778.1"/>
    </source>
</evidence>
<dbReference type="PANTHER" id="PTHR33677">
    <property type="entry name" value="TRANSCRIPTIONAL REPRESSOR FRMR-RELATED"/>
    <property type="match status" value="1"/>
</dbReference>
<dbReference type="Proteomes" id="UP001623592">
    <property type="component" value="Unassembled WGS sequence"/>
</dbReference>
<reference evidence="1 2" key="1">
    <citation type="submission" date="2024-11" db="EMBL/GenBank/DDBJ databases">
        <authorList>
            <person name="Heng Y.C."/>
            <person name="Lim A.C.H."/>
            <person name="Lee J.K.Y."/>
            <person name="Kittelmann S."/>
        </authorList>
    </citation>
    <scope>NUCLEOTIDE SEQUENCE [LARGE SCALE GENOMIC DNA]</scope>
    <source>
        <strain evidence="1 2">WILCCON 0114</strain>
    </source>
</reference>
<comment type="caution">
    <text evidence="1">The sequence shown here is derived from an EMBL/GenBank/DDBJ whole genome shotgun (WGS) entry which is preliminary data.</text>
</comment>
<dbReference type="Gene3D" id="1.20.58.1000">
    <property type="entry name" value="Metal-sensitive repressor, helix protomer"/>
    <property type="match status" value="1"/>
</dbReference>
<accession>A0ABW8TGY1</accession>
<organism evidence="1 2">
    <name type="scientific">Clostridium neuense</name>
    <dbReference type="NCBI Taxonomy" id="1728934"/>
    <lineage>
        <taxon>Bacteria</taxon>
        <taxon>Bacillati</taxon>
        <taxon>Bacillota</taxon>
        <taxon>Clostridia</taxon>
        <taxon>Eubacteriales</taxon>
        <taxon>Clostridiaceae</taxon>
        <taxon>Clostridium</taxon>
    </lineage>
</organism>
<dbReference type="Pfam" id="PF02583">
    <property type="entry name" value="Trns_repr_metal"/>
    <property type="match status" value="1"/>
</dbReference>
<dbReference type="EMBL" id="JBJIAA010000012">
    <property type="protein sequence ID" value="MFL0251778.1"/>
    <property type="molecule type" value="Genomic_DNA"/>
</dbReference>
<evidence type="ECO:0000313" key="2">
    <source>
        <dbReference type="Proteomes" id="UP001623592"/>
    </source>
</evidence>
<sequence length="95" mass="10765">MESKEEKNKKELITRLRKIEGQVKGIEKMIENDASCKDVVVQIAAVRAAVNKIGGLMLKSYAKNCVAYDNICLIEDDDREKKVDDLISTLMMFVK</sequence>
<dbReference type="CDD" id="cd10148">
    <property type="entry name" value="CsoR-like_DUF156"/>
    <property type="match status" value="1"/>
</dbReference>
<dbReference type="RefSeq" id="WP_406788427.1">
    <property type="nucleotide sequence ID" value="NZ_JBJIAA010000012.1"/>
</dbReference>
<name>A0ABW8TGY1_9CLOT</name>
<gene>
    <name evidence="1" type="ORF">ACJDT4_15270</name>
</gene>
<protein>
    <submittedName>
        <fullName evidence="1">Metal-sensitive transcriptional regulator</fullName>
    </submittedName>
</protein>
<dbReference type="PANTHER" id="PTHR33677:SF3">
    <property type="entry name" value="COPPER-SENSING TRANSCRIPTIONAL REPRESSOR RICR"/>
    <property type="match status" value="1"/>
</dbReference>
<dbReference type="InterPro" id="IPR038390">
    <property type="entry name" value="Metal_Tscrpt_repr_sf"/>
</dbReference>